<keyword evidence="5" id="KW-1185">Reference proteome</keyword>
<keyword evidence="2" id="KW-0804">Transcription</keyword>
<name>A0A8T0I5X3_CERPU</name>
<evidence type="ECO:0000313" key="5">
    <source>
        <dbReference type="Proteomes" id="UP000822688"/>
    </source>
</evidence>
<reference evidence="4" key="1">
    <citation type="submission" date="2020-06" db="EMBL/GenBank/DDBJ databases">
        <title>WGS assembly of Ceratodon purpureus strain R40.</title>
        <authorList>
            <person name="Carey S.B."/>
            <person name="Jenkins J."/>
            <person name="Shu S."/>
            <person name="Lovell J.T."/>
            <person name="Sreedasyam A."/>
            <person name="Maumus F."/>
            <person name="Tiley G.P."/>
            <person name="Fernandez-Pozo N."/>
            <person name="Barry K."/>
            <person name="Chen C."/>
            <person name="Wang M."/>
            <person name="Lipzen A."/>
            <person name="Daum C."/>
            <person name="Saski C.A."/>
            <person name="Payton A.C."/>
            <person name="Mcbreen J.C."/>
            <person name="Conrad R.E."/>
            <person name="Kollar L.M."/>
            <person name="Olsson S."/>
            <person name="Huttunen S."/>
            <person name="Landis J.B."/>
            <person name="Wickett N.J."/>
            <person name="Johnson M.G."/>
            <person name="Rensing S.A."/>
            <person name="Grimwood J."/>
            <person name="Schmutz J."/>
            <person name="Mcdaniel S.F."/>
        </authorList>
    </citation>
    <scope>NUCLEOTIDE SEQUENCE</scope>
    <source>
        <strain evidence="4">R40</strain>
    </source>
</reference>
<dbReference type="AlphaFoldDB" id="A0A8T0I5X3"/>
<dbReference type="Gene3D" id="4.10.280.10">
    <property type="entry name" value="Helix-loop-helix DNA-binding domain"/>
    <property type="match status" value="1"/>
</dbReference>
<dbReference type="GO" id="GO:0003700">
    <property type="term" value="F:DNA-binding transcription factor activity"/>
    <property type="evidence" value="ECO:0007669"/>
    <property type="project" value="InterPro"/>
</dbReference>
<dbReference type="GO" id="GO:0046983">
    <property type="term" value="F:protein dimerization activity"/>
    <property type="evidence" value="ECO:0007669"/>
    <property type="project" value="InterPro"/>
</dbReference>
<dbReference type="EMBL" id="CM026424">
    <property type="protein sequence ID" value="KAG0578832.1"/>
    <property type="molecule type" value="Genomic_DNA"/>
</dbReference>
<organism evidence="4 5">
    <name type="scientific">Ceratodon purpureus</name>
    <name type="common">Fire moss</name>
    <name type="synonym">Dicranum purpureum</name>
    <dbReference type="NCBI Taxonomy" id="3225"/>
    <lineage>
        <taxon>Eukaryota</taxon>
        <taxon>Viridiplantae</taxon>
        <taxon>Streptophyta</taxon>
        <taxon>Embryophyta</taxon>
        <taxon>Bryophyta</taxon>
        <taxon>Bryophytina</taxon>
        <taxon>Bryopsida</taxon>
        <taxon>Dicranidae</taxon>
        <taxon>Pseudoditrichales</taxon>
        <taxon>Ditrichaceae</taxon>
        <taxon>Ceratodon</taxon>
    </lineage>
</organism>
<dbReference type="SMART" id="SM00353">
    <property type="entry name" value="HLH"/>
    <property type="match status" value="1"/>
</dbReference>
<evidence type="ECO:0000313" key="4">
    <source>
        <dbReference type="EMBL" id="KAG0578832.1"/>
    </source>
</evidence>
<comment type="caution">
    <text evidence="4">The sequence shown here is derived from an EMBL/GenBank/DDBJ whole genome shotgun (WGS) entry which is preliminary data.</text>
</comment>
<dbReference type="PROSITE" id="PS50888">
    <property type="entry name" value="BHLH"/>
    <property type="match status" value="1"/>
</dbReference>
<evidence type="ECO:0000256" key="2">
    <source>
        <dbReference type="ARBA" id="ARBA00023163"/>
    </source>
</evidence>
<dbReference type="InterPro" id="IPR045239">
    <property type="entry name" value="bHLH95_bHLH"/>
</dbReference>
<dbReference type="InterPro" id="IPR044278">
    <property type="entry name" value="BHLH95-like"/>
</dbReference>
<dbReference type="PANTHER" id="PTHR46772:SF3">
    <property type="entry name" value="BHLH DOMAIN-CONTAINING PROTEIN"/>
    <property type="match status" value="1"/>
</dbReference>
<proteinExistence type="predicted"/>
<dbReference type="CDD" id="cd11393">
    <property type="entry name" value="bHLH_AtbHLH_like"/>
    <property type="match status" value="1"/>
</dbReference>
<sequence length="473" mass="51350">MPSQRRVSNFPEVGRNVVTANLHAAQFSYSLPGCTPQAHCRSESVLGSLRYDALTPLADMDNWFPANGFDVSARMSCGGSQPVTLNFQHPSERHMGSNVDDDAVITNGAHQANLSSLGDFQADTWWPSMTVNAIASRDRRSPQRVTISNTKPASNASAFPSSYAMESWCHDVTNPIEVASVDLNTPSEAHPSAIALVSVAPAAADVAEEVIVTTRATKGGGRRAAKLGKSISAPTSPSELRVSKELNVLGVQKSKWNGKRPVSQRENHIWSERQRRKGMNYLFSTLRSLLPHPTSKTDKSTVVGEIIKYIQSLQVKLEELTKKQQQVLAARTLSAFHNMDTHRMDVTLPKAFVSNGLTLVDHSSDPSSMTAITALPPPGRESCLASYLGSNVGLHVCGLNVFITTSSPRGRQGLLQQLLVTIHKHDLDVINANISTSNASIFHCLHCQVRTHLTQSPAEDQPLPVQSTQACLI</sequence>
<dbReference type="SUPFAM" id="SSF47459">
    <property type="entry name" value="HLH, helix-loop-helix DNA-binding domain"/>
    <property type="match status" value="1"/>
</dbReference>
<evidence type="ECO:0000259" key="3">
    <source>
        <dbReference type="PROSITE" id="PS50888"/>
    </source>
</evidence>
<dbReference type="Pfam" id="PF00010">
    <property type="entry name" value="HLH"/>
    <property type="match status" value="1"/>
</dbReference>
<accession>A0A8T0I5X3</accession>
<gene>
    <name evidence="4" type="ORF">KC19_4G052700</name>
</gene>
<evidence type="ECO:0000256" key="1">
    <source>
        <dbReference type="ARBA" id="ARBA00023015"/>
    </source>
</evidence>
<dbReference type="InterPro" id="IPR036638">
    <property type="entry name" value="HLH_DNA-bd_sf"/>
</dbReference>
<dbReference type="Proteomes" id="UP000822688">
    <property type="component" value="Chromosome 4"/>
</dbReference>
<keyword evidence="1" id="KW-0805">Transcription regulation</keyword>
<protein>
    <recommendedName>
        <fullName evidence="3">BHLH domain-containing protein</fullName>
    </recommendedName>
</protein>
<feature type="domain" description="BHLH" evidence="3">
    <location>
        <begin position="263"/>
        <end position="313"/>
    </location>
</feature>
<dbReference type="PANTHER" id="PTHR46772">
    <property type="entry name" value="BHLH DOMAIN-CONTAINING PROTEIN"/>
    <property type="match status" value="1"/>
</dbReference>
<dbReference type="InterPro" id="IPR011598">
    <property type="entry name" value="bHLH_dom"/>
</dbReference>